<comment type="caution">
    <text evidence="2">The sequence shown here is derived from an EMBL/GenBank/DDBJ whole genome shotgun (WGS) entry which is preliminary data.</text>
</comment>
<reference evidence="2 3" key="1">
    <citation type="journal article" date="2021" name="Plant Biotechnol. J.">
        <title>Multi-omics assisted identification of the key and species-specific regulatory components of drought-tolerant mechanisms in Gossypium stocksii.</title>
        <authorList>
            <person name="Yu D."/>
            <person name="Ke L."/>
            <person name="Zhang D."/>
            <person name="Wu Y."/>
            <person name="Sun Y."/>
            <person name="Mei J."/>
            <person name="Sun J."/>
            <person name="Sun Y."/>
        </authorList>
    </citation>
    <scope>NUCLEOTIDE SEQUENCE [LARGE SCALE GENOMIC DNA]</scope>
    <source>
        <strain evidence="3">cv. E1</strain>
        <tissue evidence="2">Leaf</tissue>
    </source>
</reference>
<proteinExistence type="predicted"/>
<name>A0A9D3UN27_9ROSI</name>
<evidence type="ECO:0000256" key="1">
    <source>
        <dbReference type="SAM" id="MobiDB-lite"/>
    </source>
</evidence>
<accession>A0A9D3UN27</accession>
<protein>
    <submittedName>
        <fullName evidence="2">Uncharacterized protein</fullName>
    </submittedName>
</protein>
<sequence>MGEARVTIPRSSRTYQCQNGSGVLSLNILSPTGGAMMSTMRNVKRDIVMMATVVVATVLVKKDCPKISLVSAIKRNDESEEAEPVERKTSRVNLMVLIPKKNNDNEGLMFVDINVVGEKKSALVDTEASDLSSPKCGARNQRMESNEEFEVGTKVLSSIQLVEDVLYGKNIDSIERDTTKAPSKVLVVQEIDMKLAESTMEPTPLGKGRLLANEMYQRVEHFKLRGDRSRGKDFEGRDNLIVRQVENKPRQQESSKVNQVSAIQKSQQGRCKNGWGRMSRAKVQYP</sequence>
<keyword evidence="3" id="KW-1185">Reference proteome</keyword>
<feature type="region of interest" description="Disordered" evidence="1">
    <location>
        <begin position="246"/>
        <end position="286"/>
    </location>
</feature>
<evidence type="ECO:0000313" key="2">
    <source>
        <dbReference type="EMBL" id="KAH1048235.1"/>
    </source>
</evidence>
<dbReference type="EMBL" id="JAIQCV010000011">
    <property type="protein sequence ID" value="KAH1048235.1"/>
    <property type="molecule type" value="Genomic_DNA"/>
</dbReference>
<dbReference type="AlphaFoldDB" id="A0A9D3UN27"/>
<evidence type="ECO:0000313" key="3">
    <source>
        <dbReference type="Proteomes" id="UP000828251"/>
    </source>
</evidence>
<feature type="compositionally biased region" description="Polar residues" evidence="1">
    <location>
        <begin position="254"/>
        <end position="270"/>
    </location>
</feature>
<gene>
    <name evidence="2" type="ORF">J1N35_039019</name>
</gene>
<organism evidence="2 3">
    <name type="scientific">Gossypium stocksii</name>
    <dbReference type="NCBI Taxonomy" id="47602"/>
    <lineage>
        <taxon>Eukaryota</taxon>
        <taxon>Viridiplantae</taxon>
        <taxon>Streptophyta</taxon>
        <taxon>Embryophyta</taxon>
        <taxon>Tracheophyta</taxon>
        <taxon>Spermatophyta</taxon>
        <taxon>Magnoliopsida</taxon>
        <taxon>eudicotyledons</taxon>
        <taxon>Gunneridae</taxon>
        <taxon>Pentapetalae</taxon>
        <taxon>rosids</taxon>
        <taxon>malvids</taxon>
        <taxon>Malvales</taxon>
        <taxon>Malvaceae</taxon>
        <taxon>Malvoideae</taxon>
        <taxon>Gossypium</taxon>
    </lineage>
</organism>
<dbReference type="Proteomes" id="UP000828251">
    <property type="component" value="Unassembled WGS sequence"/>
</dbReference>